<evidence type="ECO:0000259" key="6">
    <source>
        <dbReference type="PROSITE" id="PS50928"/>
    </source>
</evidence>
<dbReference type="Proteomes" id="UP000182125">
    <property type="component" value="Unassembled WGS sequence"/>
</dbReference>
<keyword evidence="12" id="KW-1185">Reference proteome</keyword>
<evidence type="ECO:0000256" key="3">
    <source>
        <dbReference type="ARBA" id="ARBA00022989"/>
    </source>
</evidence>
<dbReference type="InterPro" id="IPR035906">
    <property type="entry name" value="MetI-like_sf"/>
</dbReference>
<keyword evidence="5" id="KW-0813">Transport</keyword>
<dbReference type="EMBL" id="LIXN01000014">
    <property type="protein sequence ID" value="KQH81958.1"/>
    <property type="molecule type" value="Genomic_DNA"/>
</dbReference>
<evidence type="ECO:0000313" key="11">
    <source>
        <dbReference type="Proteomes" id="UP000182125"/>
    </source>
</evidence>
<dbReference type="AlphaFoldDB" id="A0A0Q2RDD7"/>
<evidence type="ECO:0000256" key="5">
    <source>
        <dbReference type="RuleBase" id="RU363032"/>
    </source>
</evidence>
<feature type="domain" description="ABC transmembrane type-1" evidence="6">
    <location>
        <begin position="26"/>
        <end position="227"/>
    </location>
</feature>
<gene>
    <name evidence="7" type="ORF">A3L14_02090</name>
    <name evidence="8" type="ORF">AMR53_08445</name>
    <name evidence="9" type="ORF">SAMN05216170_1862</name>
</gene>
<dbReference type="Proteomes" id="UP000250136">
    <property type="component" value="Chromosome"/>
</dbReference>
<dbReference type="OrthoDB" id="94632at2157"/>
<dbReference type="PANTHER" id="PTHR43632:SF1">
    <property type="entry name" value="PERMEASE COMPONENT OF TUNGSTATE ABC TRANSPORTER"/>
    <property type="match status" value="1"/>
</dbReference>
<evidence type="ECO:0000256" key="2">
    <source>
        <dbReference type="ARBA" id="ARBA00022692"/>
    </source>
</evidence>
<proteinExistence type="inferred from homology"/>
<keyword evidence="2 5" id="KW-0812">Transmembrane</keyword>
<feature type="transmembrane region" description="Helical" evidence="5">
    <location>
        <begin position="105"/>
        <end position="123"/>
    </location>
</feature>
<organism evidence="8 10">
    <name type="scientific">Thermococcus thioreducens</name>
    <dbReference type="NCBI Taxonomy" id="277988"/>
    <lineage>
        <taxon>Archaea</taxon>
        <taxon>Methanobacteriati</taxon>
        <taxon>Methanobacteriota</taxon>
        <taxon>Thermococci</taxon>
        <taxon>Thermococcales</taxon>
        <taxon>Thermococcaceae</taxon>
        <taxon>Thermococcus</taxon>
    </lineage>
</organism>
<comment type="subcellular location">
    <subcellularLocation>
        <location evidence="5">Cell membrane</location>
        <topology evidence="5">Multi-pass membrane protein</topology>
    </subcellularLocation>
    <subcellularLocation>
        <location evidence="1">Membrane</location>
        <topology evidence="1">Multi-pass membrane protein</topology>
    </subcellularLocation>
</comment>
<dbReference type="PATRIC" id="fig|277988.4.peg.1775"/>
<dbReference type="GO" id="GO:0055085">
    <property type="term" value="P:transmembrane transport"/>
    <property type="evidence" value="ECO:0007669"/>
    <property type="project" value="InterPro"/>
</dbReference>
<evidence type="ECO:0000256" key="4">
    <source>
        <dbReference type="ARBA" id="ARBA00023136"/>
    </source>
</evidence>
<dbReference type="PANTHER" id="PTHR43632">
    <property type="entry name" value="PERMEASE COMPONENT OF TUNGSTATE ABC TRANSPORTER"/>
    <property type="match status" value="1"/>
</dbReference>
<dbReference type="SUPFAM" id="SSF161098">
    <property type="entry name" value="MetI-like"/>
    <property type="match status" value="1"/>
</dbReference>
<dbReference type="RefSeq" id="WP_055429841.1">
    <property type="nucleotide sequence ID" value="NZ_CP015105.1"/>
</dbReference>
<comment type="similarity">
    <text evidence="5">Belongs to the binding-protein-dependent transport system permease family.</text>
</comment>
<dbReference type="STRING" id="277988.SAMN05216170_1862"/>
<keyword evidence="3 5" id="KW-1133">Transmembrane helix</keyword>
<dbReference type="Proteomes" id="UP000051862">
    <property type="component" value="Unassembled WGS sequence"/>
</dbReference>
<dbReference type="GO" id="GO:0005886">
    <property type="term" value="C:plasma membrane"/>
    <property type="evidence" value="ECO:0007669"/>
    <property type="project" value="UniProtKB-SubCell"/>
</dbReference>
<feature type="transmembrane region" description="Helical" evidence="5">
    <location>
        <begin position="206"/>
        <end position="226"/>
    </location>
</feature>
<name>A0A0Q2RDD7_9EURY</name>
<dbReference type="InterPro" id="IPR000515">
    <property type="entry name" value="MetI-like"/>
</dbReference>
<dbReference type="CDD" id="cd06261">
    <property type="entry name" value="TM_PBP2"/>
    <property type="match status" value="1"/>
</dbReference>
<evidence type="ECO:0000256" key="1">
    <source>
        <dbReference type="ARBA" id="ARBA00004141"/>
    </source>
</evidence>
<dbReference type="PROSITE" id="PS50928">
    <property type="entry name" value="ABC_TM1"/>
    <property type="match status" value="1"/>
</dbReference>
<sequence>MAWDYIIQGFSEAVKLIDDPYVIEIAIRSIKVSGMATLMAVAWSLPISVLLGLKDFPCKWLVKTLINGLMGVPTVIWGLVLYLMFVPLGPLGSLGLLYTEMGISVGQALLITPIIMSIVVNSLESIEGEIRELALTLGADELRASFQVVRESVGGIVLAIIAAFNRAIAELGIALMIGGNIYVRGGVYNTRVLTTAIQMYTVRAEISIAIALGIILMGIVLAVNLLSNLVRKWLE</sequence>
<feature type="transmembrane region" description="Helical" evidence="5">
    <location>
        <begin position="65"/>
        <end position="85"/>
    </location>
</feature>
<dbReference type="Pfam" id="PF00528">
    <property type="entry name" value="BPD_transp_1"/>
    <property type="match status" value="1"/>
</dbReference>
<evidence type="ECO:0000313" key="8">
    <source>
        <dbReference type="EMBL" id="KQH81958.1"/>
    </source>
</evidence>
<evidence type="ECO:0000313" key="10">
    <source>
        <dbReference type="Proteomes" id="UP000051862"/>
    </source>
</evidence>
<reference evidence="7 12" key="2">
    <citation type="submission" date="2016-04" db="EMBL/GenBank/DDBJ databases">
        <title>Complete genome sequence of Thermococcus thioreducens type strain OGL-20P.</title>
        <authorList>
            <person name="Oger P.M."/>
        </authorList>
    </citation>
    <scope>NUCLEOTIDE SEQUENCE [LARGE SCALE GENOMIC DNA]</scope>
    <source>
        <strain evidence="7 12">OGL-20P</strain>
    </source>
</reference>
<dbReference type="InterPro" id="IPR049783">
    <property type="entry name" value="ABC_perm_TupB-like"/>
</dbReference>
<dbReference type="EMBL" id="FOIW01000002">
    <property type="protein sequence ID" value="SEW14499.1"/>
    <property type="molecule type" value="Genomic_DNA"/>
</dbReference>
<dbReference type="KEGG" id="ttd:A3L14_02090"/>
<feature type="transmembrane region" description="Helical" evidence="5">
    <location>
        <begin position="153"/>
        <end position="177"/>
    </location>
</feature>
<keyword evidence="4 5" id="KW-0472">Membrane</keyword>
<protein>
    <submittedName>
        <fullName evidence="8">ABC transporter permease</fullName>
    </submittedName>
    <submittedName>
        <fullName evidence="9">Tungstate transport system permease protein</fullName>
    </submittedName>
</protein>
<evidence type="ECO:0000313" key="7">
    <source>
        <dbReference type="EMBL" id="ASJ11752.1"/>
    </source>
</evidence>
<evidence type="ECO:0000313" key="12">
    <source>
        <dbReference type="Proteomes" id="UP000250136"/>
    </source>
</evidence>
<dbReference type="GeneID" id="33333174"/>
<dbReference type="EMBL" id="CP015105">
    <property type="protein sequence ID" value="ASJ11752.1"/>
    <property type="molecule type" value="Genomic_DNA"/>
</dbReference>
<dbReference type="NCBIfam" id="NF038017">
    <property type="entry name" value="ABC_perm1"/>
    <property type="match status" value="1"/>
</dbReference>
<reference evidence="8 10" key="1">
    <citation type="submission" date="2015-08" db="EMBL/GenBank/DDBJ databases">
        <title>Thermococcus thioreducens DSM 14981 genome sequencing.</title>
        <authorList>
            <person name="Hong S.-J."/>
            <person name="Kim M.-C."/>
            <person name="Shin J.-H."/>
        </authorList>
    </citation>
    <scope>NUCLEOTIDE SEQUENCE [LARGE SCALE GENOMIC DNA]</scope>
    <source>
        <strain evidence="8 10">DSM 14981</strain>
    </source>
</reference>
<feature type="transmembrane region" description="Helical" evidence="5">
    <location>
        <begin position="32"/>
        <end position="53"/>
    </location>
</feature>
<evidence type="ECO:0000313" key="9">
    <source>
        <dbReference type="EMBL" id="SEW14499.1"/>
    </source>
</evidence>
<reference evidence="9 11" key="3">
    <citation type="submission" date="2016-10" db="EMBL/GenBank/DDBJ databases">
        <authorList>
            <person name="de Groot N.N."/>
        </authorList>
    </citation>
    <scope>NUCLEOTIDE SEQUENCE [LARGE SCALE GENOMIC DNA]</scope>
    <source>
        <strain evidence="9 11">OGL-20</strain>
    </source>
</reference>
<accession>A0A0Q2RDD7</accession>
<dbReference type="Gene3D" id="1.10.3720.10">
    <property type="entry name" value="MetI-like"/>
    <property type="match status" value="1"/>
</dbReference>